<dbReference type="OMA" id="LESIGPM"/>
<dbReference type="Gene3D" id="3.40.50.11350">
    <property type="match status" value="1"/>
</dbReference>
<reference evidence="3" key="1">
    <citation type="submission" date="2014-04" db="EMBL/GenBank/DDBJ databases">
        <title>Evolutionary Origins and Diversification of the Mycorrhizal Mutualists.</title>
        <authorList>
            <consortium name="DOE Joint Genome Institute"/>
            <consortium name="Mycorrhizal Genomics Consortium"/>
            <person name="Kohler A."/>
            <person name="Kuo A."/>
            <person name="Nagy L.G."/>
            <person name="Floudas D."/>
            <person name="Copeland A."/>
            <person name="Barry K.W."/>
            <person name="Cichocki N."/>
            <person name="Veneault-Fourrey C."/>
            <person name="LaButti K."/>
            <person name="Lindquist E.A."/>
            <person name="Lipzen A."/>
            <person name="Lundell T."/>
            <person name="Morin E."/>
            <person name="Murat C."/>
            <person name="Riley R."/>
            <person name="Ohm R."/>
            <person name="Sun H."/>
            <person name="Tunlid A."/>
            <person name="Henrissat B."/>
            <person name="Grigoriev I.V."/>
            <person name="Hibbett D.S."/>
            <person name="Martin F."/>
        </authorList>
    </citation>
    <scope>NUCLEOTIDE SEQUENCE [LARGE SCALE GENOMIC DNA]</scope>
    <source>
        <strain evidence="3">FD-334 SS-4</strain>
    </source>
</reference>
<evidence type="ECO:0000313" key="3">
    <source>
        <dbReference type="Proteomes" id="UP000054270"/>
    </source>
</evidence>
<dbReference type="STRING" id="945553.A0A0D2LGG6"/>
<dbReference type="EMBL" id="KN817527">
    <property type="protein sequence ID" value="KJA26687.1"/>
    <property type="molecule type" value="Genomic_DNA"/>
</dbReference>
<feature type="region of interest" description="Disordered" evidence="1">
    <location>
        <begin position="197"/>
        <end position="263"/>
    </location>
</feature>
<gene>
    <name evidence="2" type="ORF">HYPSUDRAFT_63904</name>
</gene>
<dbReference type="CDD" id="cd11296">
    <property type="entry name" value="O-FucT_like"/>
    <property type="match status" value="1"/>
</dbReference>
<dbReference type="OrthoDB" id="2559662at2759"/>
<feature type="region of interest" description="Disordered" evidence="1">
    <location>
        <begin position="563"/>
        <end position="586"/>
    </location>
</feature>
<feature type="region of interest" description="Disordered" evidence="1">
    <location>
        <begin position="433"/>
        <end position="456"/>
    </location>
</feature>
<sequence length="632" mass="70382">MLLGVILIYGGIPPSYSEIRAAERALPQHHWDWDKWKGAKSSERVAPHLVRGGTLPGSVNGVGAGQSAESLTAYDERYLRFPDHLWGHGLNNVLQEAILTSHLTLLSNRTPVFEDYTWSHLPVQYTLYDFALRPTRIPLGAFVGGVLAGQDGVHDEIENEKRERRAVSAAYFEYVCPPSETVEVVYRWPEVTDASGHTLSEDIQEKTRYTEEDTTPPIIRAPSEAQRTPSLLAREDDTTSISPDSTPISISPAQSTPSDVPPFPSWQANGNEIIEWFEKRLDAADVKDKRCVVVREERRVFDSEFFGTEKILALLPELLSSPILRQFEWSALVRGAVERNVQRFFGAKAKAISPSALPNSDGDVDKSANASPAAAAERSIITARASAPGANQTLPGVLALHLRRGDYKRHCTRLKEWGTRYLGAMRLLEDKFDEEHGRPRSSEARPAGVKESEEEREERRTAYYLEHCLPSVEQVVLRLREVREEYEDTLRVARSLEGEANAPESKDARTPRVEYALRDVYVLTNGWPSFVTELREALVADGWGRVVGTPDWESAPAPVRFAVNSDRSSDASAKEEDEEDLNSEERGVSAAIDMGIAERAEVFVGNGFSSLSSNVIMLRLAKGLAIHSNRIL</sequence>
<accession>A0A0D2LGG6</accession>
<dbReference type="Proteomes" id="UP000054270">
    <property type="component" value="Unassembled WGS sequence"/>
</dbReference>
<feature type="compositionally biased region" description="Basic and acidic residues" evidence="1">
    <location>
        <begin position="199"/>
        <end position="211"/>
    </location>
</feature>
<protein>
    <submittedName>
        <fullName evidence="2">Uncharacterized protein</fullName>
    </submittedName>
</protein>
<evidence type="ECO:0000256" key="1">
    <source>
        <dbReference type="SAM" id="MobiDB-lite"/>
    </source>
</evidence>
<proteinExistence type="predicted"/>
<feature type="compositionally biased region" description="Low complexity" evidence="1">
    <location>
        <begin position="239"/>
        <end position="252"/>
    </location>
</feature>
<keyword evidence="3" id="KW-1185">Reference proteome</keyword>
<dbReference type="AlphaFoldDB" id="A0A0D2LGG6"/>
<evidence type="ECO:0000313" key="2">
    <source>
        <dbReference type="EMBL" id="KJA26687.1"/>
    </source>
</evidence>
<organism evidence="2 3">
    <name type="scientific">Hypholoma sublateritium (strain FD-334 SS-4)</name>
    <dbReference type="NCBI Taxonomy" id="945553"/>
    <lineage>
        <taxon>Eukaryota</taxon>
        <taxon>Fungi</taxon>
        <taxon>Dikarya</taxon>
        <taxon>Basidiomycota</taxon>
        <taxon>Agaricomycotina</taxon>
        <taxon>Agaricomycetes</taxon>
        <taxon>Agaricomycetidae</taxon>
        <taxon>Agaricales</taxon>
        <taxon>Agaricineae</taxon>
        <taxon>Strophariaceae</taxon>
        <taxon>Hypholoma</taxon>
    </lineage>
</organism>
<name>A0A0D2LGG6_HYPSF</name>